<protein>
    <submittedName>
        <fullName evidence="2">Uncharacterized protein</fullName>
    </submittedName>
</protein>
<name>A0A2K8T5H6_9NOSO</name>
<gene>
    <name evidence="2" type="ORF">COO91_09060</name>
</gene>
<accession>A0A2K8T5H6</accession>
<keyword evidence="1" id="KW-1133">Transmembrane helix</keyword>
<evidence type="ECO:0000313" key="2">
    <source>
        <dbReference type="EMBL" id="AUB42909.1"/>
    </source>
</evidence>
<evidence type="ECO:0000256" key="1">
    <source>
        <dbReference type="SAM" id="Phobius"/>
    </source>
</evidence>
<evidence type="ECO:0000313" key="3">
    <source>
        <dbReference type="Proteomes" id="UP000232003"/>
    </source>
</evidence>
<organism evidence="2 3">
    <name type="scientific">Nostoc flagelliforme CCNUN1</name>
    <dbReference type="NCBI Taxonomy" id="2038116"/>
    <lineage>
        <taxon>Bacteria</taxon>
        <taxon>Bacillati</taxon>
        <taxon>Cyanobacteriota</taxon>
        <taxon>Cyanophyceae</taxon>
        <taxon>Nostocales</taxon>
        <taxon>Nostocaceae</taxon>
        <taxon>Nostoc</taxon>
    </lineage>
</organism>
<reference evidence="2 3" key="1">
    <citation type="submission" date="2017-11" db="EMBL/GenBank/DDBJ databases">
        <title>Complete genome of a free-living desiccation-tolerant cyanobacterium and its photosynthetic adaptation to extreme terrestrial habitat.</title>
        <authorList>
            <person name="Shang J."/>
        </authorList>
    </citation>
    <scope>NUCLEOTIDE SEQUENCE [LARGE SCALE GENOMIC DNA]</scope>
    <source>
        <strain evidence="2 3">CCNUN1</strain>
    </source>
</reference>
<keyword evidence="3" id="KW-1185">Reference proteome</keyword>
<keyword evidence="1" id="KW-0472">Membrane</keyword>
<dbReference type="EMBL" id="CP024785">
    <property type="protein sequence ID" value="AUB42909.1"/>
    <property type="molecule type" value="Genomic_DNA"/>
</dbReference>
<feature type="transmembrane region" description="Helical" evidence="1">
    <location>
        <begin position="29"/>
        <end position="48"/>
    </location>
</feature>
<sequence length="54" mass="6009">MGDNGTRGENLQQVFPLVLFPMPNAQCPIPSFYVFMSFLIILLSKLNLAGHSQI</sequence>
<dbReference type="AlphaFoldDB" id="A0A2K8T5H6"/>
<dbReference type="Proteomes" id="UP000232003">
    <property type="component" value="Chromosome"/>
</dbReference>
<keyword evidence="1" id="KW-0812">Transmembrane</keyword>
<dbReference type="KEGG" id="nfl:COO91_09060"/>
<proteinExistence type="predicted"/>